<keyword evidence="3" id="KW-1185">Reference proteome</keyword>
<comment type="caution">
    <text evidence="2">The sequence shown here is derived from an EMBL/GenBank/DDBJ whole genome shotgun (WGS) entry which is preliminary data.</text>
</comment>
<evidence type="ECO:0000313" key="3">
    <source>
        <dbReference type="Proteomes" id="UP000323505"/>
    </source>
</evidence>
<keyword evidence="1" id="KW-0732">Signal</keyword>
<dbReference type="AlphaFoldDB" id="A0A5D3FPL5"/>
<sequence>MNSRRIGAAVVAVGTVAGGMTALAAPASAAPLWCGSWLKNPGSGNHLVSGTRAKINNTAYMQVNDRKVNGVWYAWAKLYKSGSATSGIALIWRNAGNGTLYQCGGRDGKSAYQYTGCSNTLCDAYTPGVDNPHANRVQAKAVRNSEVFYGPAVAY</sequence>
<protein>
    <recommendedName>
        <fullName evidence="4">Secreted protein</fullName>
    </recommendedName>
</protein>
<dbReference type="Proteomes" id="UP000323505">
    <property type="component" value="Unassembled WGS sequence"/>
</dbReference>
<evidence type="ECO:0000256" key="1">
    <source>
        <dbReference type="SAM" id="SignalP"/>
    </source>
</evidence>
<proteinExistence type="predicted"/>
<accession>A0A5D3FPL5</accession>
<dbReference type="EMBL" id="VSRQ01000002">
    <property type="protein sequence ID" value="TYK50757.1"/>
    <property type="molecule type" value="Genomic_DNA"/>
</dbReference>
<reference evidence="2 3" key="1">
    <citation type="submission" date="2019-08" db="EMBL/GenBank/DDBJ databases">
        <title>Actinomadura sp. nov. CYP1-5 isolated from mountain soil.</title>
        <authorList>
            <person name="Songsumanus A."/>
            <person name="Kuncharoen N."/>
            <person name="Kudo T."/>
            <person name="Yuki M."/>
            <person name="Igarashi Y."/>
            <person name="Tanasupawat S."/>
        </authorList>
    </citation>
    <scope>NUCLEOTIDE SEQUENCE [LARGE SCALE GENOMIC DNA]</scope>
    <source>
        <strain evidence="2 3">CYP1-5</strain>
    </source>
</reference>
<name>A0A5D3FPL5_9ACTN</name>
<feature type="signal peptide" evidence="1">
    <location>
        <begin position="1"/>
        <end position="29"/>
    </location>
</feature>
<gene>
    <name evidence="2" type="ORF">FXF68_09765</name>
</gene>
<organism evidence="2 3">
    <name type="scientific">Actinomadura decatromicini</name>
    <dbReference type="NCBI Taxonomy" id="2604572"/>
    <lineage>
        <taxon>Bacteria</taxon>
        <taxon>Bacillati</taxon>
        <taxon>Actinomycetota</taxon>
        <taxon>Actinomycetes</taxon>
        <taxon>Streptosporangiales</taxon>
        <taxon>Thermomonosporaceae</taxon>
        <taxon>Actinomadura</taxon>
    </lineage>
</organism>
<evidence type="ECO:0000313" key="2">
    <source>
        <dbReference type="EMBL" id="TYK50757.1"/>
    </source>
</evidence>
<evidence type="ECO:0008006" key="4">
    <source>
        <dbReference type="Google" id="ProtNLM"/>
    </source>
</evidence>
<dbReference type="RefSeq" id="WP_148758603.1">
    <property type="nucleotide sequence ID" value="NZ_VSRQ01000002.1"/>
</dbReference>
<feature type="chain" id="PRO_5022835038" description="Secreted protein" evidence="1">
    <location>
        <begin position="30"/>
        <end position="155"/>
    </location>
</feature>